<sequence length="119" mass="13294">MDSDNSKVQHVTKKSSDELLRKFADDDESPAKSKELVRAKRRRKSREGKENDDCESPSSNGQASKLGERRSLLPSPAPARKSAVLRQLGINGRVRLKGRDIRHKSLFGTIEKVGLIQLT</sequence>
<dbReference type="PANTHER" id="PTHR36355">
    <property type="entry name" value="EXPRESSED PROTEIN"/>
    <property type="match status" value="1"/>
</dbReference>
<accession>A0A803QP05</accession>
<organism evidence="2 3">
    <name type="scientific">Cannabis sativa</name>
    <name type="common">Hemp</name>
    <name type="synonym">Marijuana</name>
    <dbReference type="NCBI Taxonomy" id="3483"/>
    <lineage>
        <taxon>Eukaryota</taxon>
        <taxon>Viridiplantae</taxon>
        <taxon>Streptophyta</taxon>
        <taxon>Embryophyta</taxon>
        <taxon>Tracheophyta</taxon>
        <taxon>Spermatophyta</taxon>
        <taxon>Magnoliopsida</taxon>
        <taxon>eudicotyledons</taxon>
        <taxon>Gunneridae</taxon>
        <taxon>Pentapetalae</taxon>
        <taxon>rosids</taxon>
        <taxon>fabids</taxon>
        <taxon>Rosales</taxon>
        <taxon>Cannabaceae</taxon>
        <taxon>Cannabis</taxon>
    </lineage>
</organism>
<dbReference type="AlphaFoldDB" id="A0A803QP05"/>
<keyword evidence="3" id="KW-1185">Reference proteome</keyword>
<dbReference type="PANTHER" id="PTHR36355:SF1">
    <property type="entry name" value="EXPRESSED PROTEIN"/>
    <property type="match status" value="1"/>
</dbReference>
<proteinExistence type="predicted"/>
<evidence type="ECO:0000313" key="3">
    <source>
        <dbReference type="Proteomes" id="UP000596661"/>
    </source>
</evidence>
<feature type="compositionally biased region" description="Basic and acidic residues" evidence="1">
    <location>
        <begin position="14"/>
        <end position="38"/>
    </location>
</feature>
<dbReference type="Gramene" id="evm.model.10.487">
    <property type="protein sequence ID" value="cds.evm.model.10.487"/>
    <property type="gene ID" value="evm.TU.10.487"/>
</dbReference>
<dbReference type="EMBL" id="UZAU01000806">
    <property type="status" value="NOT_ANNOTATED_CDS"/>
    <property type="molecule type" value="Genomic_DNA"/>
</dbReference>
<dbReference type="Proteomes" id="UP000596661">
    <property type="component" value="Unassembled WGS sequence"/>
</dbReference>
<reference evidence="2" key="1">
    <citation type="submission" date="2021-03" db="UniProtKB">
        <authorList>
            <consortium name="EnsemblPlants"/>
        </authorList>
    </citation>
    <scope>IDENTIFICATION</scope>
</reference>
<protein>
    <submittedName>
        <fullName evidence="2">Uncharacterized protein</fullName>
    </submittedName>
</protein>
<name>A0A803QP05_CANSA</name>
<evidence type="ECO:0000313" key="2">
    <source>
        <dbReference type="EnsemblPlants" id="cds.evm.model.10.487"/>
    </source>
</evidence>
<dbReference type="OMA" id="KFAEVGC"/>
<dbReference type="EnsemblPlants" id="evm.model.10.487">
    <property type="protein sequence ID" value="cds.evm.model.10.487"/>
    <property type="gene ID" value="evm.TU.10.487"/>
</dbReference>
<feature type="region of interest" description="Disordered" evidence="1">
    <location>
        <begin position="1"/>
        <end position="84"/>
    </location>
</feature>
<evidence type="ECO:0000256" key="1">
    <source>
        <dbReference type="SAM" id="MobiDB-lite"/>
    </source>
</evidence>